<organism evidence="2 3">
    <name type="scientific">Sutcliffiella cohnii</name>
    <dbReference type="NCBI Taxonomy" id="33932"/>
    <lineage>
        <taxon>Bacteria</taxon>
        <taxon>Bacillati</taxon>
        <taxon>Bacillota</taxon>
        <taxon>Bacilli</taxon>
        <taxon>Bacillales</taxon>
        <taxon>Bacillaceae</taxon>
        <taxon>Sutcliffiella</taxon>
    </lineage>
</organism>
<dbReference type="EMBL" id="CP018866">
    <property type="protein sequence ID" value="AST90885.1"/>
    <property type="molecule type" value="Genomic_DNA"/>
</dbReference>
<dbReference type="AlphaFoldDB" id="A0A223KN03"/>
<gene>
    <name evidence="2" type="ORF">BC6307_06100</name>
</gene>
<accession>A0A223KN03</accession>
<dbReference type="InterPro" id="IPR036866">
    <property type="entry name" value="RibonucZ/Hydroxyglut_hydro"/>
</dbReference>
<dbReference type="SUPFAM" id="SSF56281">
    <property type="entry name" value="Metallo-hydrolase/oxidoreductase"/>
    <property type="match status" value="1"/>
</dbReference>
<dbReference type="Proteomes" id="UP000215224">
    <property type="component" value="Chromosome"/>
</dbReference>
<dbReference type="InterPro" id="IPR001279">
    <property type="entry name" value="Metallo-B-lactamas"/>
</dbReference>
<dbReference type="KEGG" id="bcoh:BC6307_06100"/>
<keyword evidence="3" id="KW-1185">Reference proteome</keyword>
<feature type="domain" description="Metallo-beta-lactamase" evidence="1">
    <location>
        <begin position="53"/>
        <end position="254"/>
    </location>
</feature>
<evidence type="ECO:0000313" key="3">
    <source>
        <dbReference type="Proteomes" id="UP000215224"/>
    </source>
</evidence>
<evidence type="ECO:0000313" key="2">
    <source>
        <dbReference type="EMBL" id="AST90885.1"/>
    </source>
</evidence>
<name>A0A223KN03_9BACI</name>
<dbReference type="RefSeq" id="WP_066410730.1">
    <property type="nucleotide sequence ID" value="NZ_CP018866.1"/>
</dbReference>
<dbReference type="PANTHER" id="PTHR42663">
    <property type="entry name" value="HYDROLASE C777.06C-RELATED-RELATED"/>
    <property type="match status" value="1"/>
</dbReference>
<dbReference type="STRING" id="1314751.GCA_001591425_00065"/>
<dbReference type="Gene3D" id="3.60.15.10">
    <property type="entry name" value="Ribonuclease Z/Hydroxyacylglutathione hydrolase-like"/>
    <property type="match status" value="1"/>
</dbReference>
<sequence>MSEVILSVTGTAQDGGLPHPNCFCENCKRAIADHKWKRTASSLAIVLPEEQKWHLIEATPDLREQMARLQMKYGMESKLMSSIFLTHAHIGHYPGLMFLGKEAINANKLPVMAGAKMKKLLETDAPWSQLTALENIVVEEINDKEAVNLSKDVTVTPVLVPHRNEFSETFSYWIQGPNKKVLFIPDIDRWDEWDMDISEAVKEADICFLDGTFHSQYDLAKINRDFGQIPHPPMTETMDRLQDLVESTQVYFIHLNHSNPVLRADGELRKEVEAKGFYIADEEIEFKI</sequence>
<evidence type="ECO:0000259" key="1">
    <source>
        <dbReference type="Pfam" id="PF12706"/>
    </source>
</evidence>
<protein>
    <submittedName>
        <fullName evidence="2">Pyrroloquinoline quinone biosynthesis protein PqqB</fullName>
    </submittedName>
</protein>
<reference evidence="2 3" key="1">
    <citation type="submission" date="2016-12" db="EMBL/GenBank/DDBJ databases">
        <title>The whole genome sequencing and assembly of Bacillus cohnii DSM 6307T strain.</title>
        <authorList>
            <person name="Lee Y.-J."/>
            <person name="Yi H."/>
            <person name="Bahn Y.-S."/>
            <person name="Kim J.F."/>
            <person name="Lee D.-W."/>
        </authorList>
    </citation>
    <scope>NUCLEOTIDE SEQUENCE [LARGE SCALE GENOMIC DNA]</scope>
    <source>
        <strain evidence="2 3">DSM 6307</strain>
    </source>
</reference>
<dbReference type="Pfam" id="PF12706">
    <property type="entry name" value="Lactamase_B_2"/>
    <property type="match status" value="1"/>
</dbReference>
<proteinExistence type="predicted"/>
<dbReference type="PANTHER" id="PTHR42663:SF7">
    <property type="entry name" value="COENZYME PQQ SYNTHESIS PROTEIN B"/>
    <property type="match status" value="1"/>
</dbReference>